<dbReference type="Pfam" id="PF07790">
    <property type="entry name" value="Pilin_N"/>
    <property type="match status" value="1"/>
</dbReference>
<keyword evidence="2" id="KW-0282">Flagellum</keyword>
<dbReference type="Proteomes" id="UP000823736">
    <property type="component" value="Unassembled WGS sequence"/>
</dbReference>
<reference evidence="2" key="1">
    <citation type="submission" date="2021-03" db="EMBL/GenBank/DDBJ databases">
        <title>Genomic Encyclopedia of Type Strains, Phase IV (KMG-IV): sequencing the most valuable type-strain genomes for metagenomic binning, comparative biology and taxonomic classification.</title>
        <authorList>
            <person name="Goeker M."/>
        </authorList>
    </citation>
    <scope>NUCLEOTIDE SEQUENCE</scope>
    <source>
        <strain evidence="2">DSM 26232</strain>
    </source>
</reference>
<evidence type="ECO:0000259" key="1">
    <source>
        <dbReference type="Pfam" id="PF07790"/>
    </source>
</evidence>
<sequence>MVAITVILAAVIGTFVLGLGDSLNQAPQSTLSADAGNNSSVTISHDGGDGMTVSDLQINIGSTSFNFSDADGYSSSDEFTVGDSATFTDGNGLNSDTVGSNSGGEVRVRVIHGPSESVLMDKTIDVPA</sequence>
<organism evidence="2 3">
    <name type="scientific">Halolamina salifodinae</name>
    <dbReference type="NCBI Taxonomy" id="1202767"/>
    <lineage>
        <taxon>Archaea</taxon>
        <taxon>Methanobacteriati</taxon>
        <taxon>Methanobacteriota</taxon>
        <taxon>Stenosarchaea group</taxon>
        <taxon>Halobacteria</taxon>
        <taxon>Halobacteriales</taxon>
        <taxon>Haloferacaceae</taxon>
    </lineage>
</organism>
<dbReference type="EMBL" id="JAGGLC010000003">
    <property type="protein sequence ID" value="MBP1987207.1"/>
    <property type="molecule type" value="Genomic_DNA"/>
</dbReference>
<comment type="caution">
    <text evidence="2">The sequence shown here is derived from an EMBL/GenBank/DDBJ whole genome shotgun (WGS) entry which is preliminary data.</text>
</comment>
<dbReference type="RefSeq" id="WP_394357471.1">
    <property type="nucleotide sequence ID" value="NZ_JAGGLC010000003.1"/>
</dbReference>
<name>A0A8T4GW43_9EURY</name>
<evidence type="ECO:0000313" key="2">
    <source>
        <dbReference type="EMBL" id="MBP1987207.1"/>
    </source>
</evidence>
<dbReference type="AlphaFoldDB" id="A0A8T4GW43"/>
<keyword evidence="2" id="KW-0969">Cilium</keyword>
<proteinExistence type="predicted"/>
<evidence type="ECO:0000313" key="3">
    <source>
        <dbReference type="Proteomes" id="UP000823736"/>
    </source>
</evidence>
<gene>
    <name evidence="2" type="ORF">J2753_001705</name>
</gene>
<keyword evidence="2" id="KW-0966">Cell projection</keyword>
<protein>
    <submittedName>
        <fullName evidence="2">FlaG/FlaF family flagellin (Archaellin)</fullName>
    </submittedName>
</protein>
<feature type="domain" description="Archaeal Type IV pilin N-terminal" evidence="1">
    <location>
        <begin position="1"/>
        <end position="63"/>
    </location>
</feature>
<dbReference type="InterPro" id="IPR012859">
    <property type="entry name" value="Pilin_N_archaeal"/>
</dbReference>
<accession>A0A8T4GW43</accession>
<keyword evidence="3" id="KW-1185">Reference proteome</keyword>